<protein>
    <submittedName>
        <fullName evidence="2">Uncharacterized protein</fullName>
    </submittedName>
</protein>
<proteinExistence type="predicted"/>
<gene>
    <name evidence="2" type="ORF">SAMN05443529_14021</name>
</gene>
<dbReference type="OrthoDB" id="1808902at2"/>
<dbReference type="EMBL" id="FNCP01000040">
    <property type="protein sequence ID" value="SDI45931.1"/>
    <property type="molecule type" value="Genomic_DNA"/>
</dbReference>
<accession>A0A1G8KR25</accession>
<feature type="transmembrane region" description="Helical" evidence="1">
    <location>
        <begin position="257"/>
        <end position="275"/>
    </location>
</feature>
<dbReference type="AlphaFoldDB" id="A0A1G8KR25"/>
<sequence length="281" mass="32225">MKNIFNKIRHWSSKGKIYEQACISQFKQIINEVRIKTLCDIPENEWNSYVGVKLLKVKQLAVIFAILLMLNTFLGTVSASWVSFTPQQLVQDSDVILIGEISGPTGEKLGILERFRTSGYTHWKVNVRYYLKGDKESHEFIVATPGAQSSSVKSSIDYRLDEWGKTVLLFLRKSEDNYQPITPKGVVILNTTQYQRQPDDQLSGQLIQKEFCINDNRISQQEKIEFEKYIVGSSLVVLPTTAEQILGGSWFWSNHQTFIAVSIVLILIVSLIIFFRKRLIK</sequence>
<name>A0A1G8KR25_9FIRM</name>
<evidence type="ECO:0000313" key="3">
    <source>
        <dbReference type="Proteomes" id="UP000198656"/>
    </source>
</evidence>
<keyword evidence="1" id="KW-0472">Membrane</keyword>
<dbReference type="Proteomes" id="UP000198656">
    <property type="component" value="Unassembled WGS sequence"/>
</dbReference>
<organism evidence="2 3">
    <name type="scientific">Desulfosporosinus hippei DSM 8344</name>
    <dbReference type="NCBI Taxonomy" id="1121419"/>
    <lineage>
        <taxon>Bacteria</taxon>
        <taxon>Bacillati</taxon>
        <taxon>Bacillota</taxon>
        <taxon>Clostridia</taxon>
        <taxon>Eubacteriales</taxon>
        <taxon>Desulfitobacteriaceae</taxon>
        <taxon>Desulfosporosinus</taxon>
    </lineage>
</organism>
<keyword evidence="1" id="KW-1133">Transmembrane helix</keyword>
<feature type="transmembrane region" description="Helical" evidence="1">
    <location>
        <begin position="60"/>
        <end position="84"/>
    </location>
</feature>
<dbReference type="RefSeq" id="WP_092335675.1">
    <property type="nucleotide sequence ID" value="NZ_FNCP01000040.1"/>
</dbReference>
<reference evidence="3" key="1">
    <citation type="submission" date="2016-10" db="EMBL/GenBank/DDBJ databases">
        <authorList>
            <person name="Varghese N."/>
            <person name="Submissions S."/>
        </authorList>
    </citation>
    <scope>NUCLEOTIDE SEQUENCE [LARGE SCALE GENOMIC DNA]</scope>
    <source>
        <strain evidence="3">DSM 8344</strain>
    </source>
</reference>
<evidence type="ECO:0000256" key="1">
    <source>
        <dbReference type="SAM" id="Phobius"/>
    </source>
</evidence>
<evidence type="ECO:0000313" key="2">
    <source>
        <dbReference type="EMBL" id="SDI45931.1"/>
    </source>
</evidence>
<keyword evidence="3" id="KW-1185">Reference proteome</keyword>
<keyword evidence="1" id="KW-0812">Transmembrane</keyword>